<dbReference type="EMBL" id="CM007906">
    <property type="protein sequence ID" value="OTF87432.1"/>
    <property type="molecule type" value="Genomic_DNA"/>
</dbReference>
<proteinExistence type="predicted"/>
<accession>A0A251RSV1</accession>
<evidence type="ECO:0000313" key="1">
    <source>
        <dbReference type="EMBL" id="OTF87432.1"/>
    </source>
</evidence>
<dbReference type="Proteomes" id="UP000215914">
    <property type="component" value="Chromosome 17"/>
</dbReference>
<dbReference type="InParanoid" id="A0A251RSV1"/>
<organism evidence="1 2">
    <name type="scientific">Helianthus annuus</name>
    <name type="common">Common sunflower</name>
    <dbReference type="NCBI Taxonomy" id="4232"/>
    <lineage>
        <taxon>Eukaryota</taxon>
        <taxon>Viridiplantae</taxon>
        <taxon>Streptophyta</taxon>
        <taxon>Embryophyta</taxon>
        <taxon>Tracheophyta</taxon>
        <taxon>Spermatophyta</taxon>
        <taxon>Magnoliopsida</taxon>
        <taxon>eudicotyledons</taxon>
        <taxon>Gunneridae</taxon>
        <taxon>Pentapetalae</taxon>
        <taxon>asterids</taxon>
        <taxon>campanulids</taxon>
        <taxon>Asterales</taxon>
        <taxon>Asteraceae</taxon>
        <taxon>Asteroideae</taxon>
        <taxon>Heliantheae alliance</taxon>
        <taxon>Heliantheae</taxon>
        <taxon>Helianthus</taxon>
    </lineage>
</organism>
<name>A0A251RSV1_HELAN</name>
<reference evidence="2" key="1">
    <citation type="journal article" date="2017" name="Nature">
        <title>The sunflower genome provides insights into oil metabolism, flowering and Asterid evolution.</title>
        <authorList>
            <person name="Badouin H."/>
            <person name="Gouzy J."/>
            <person name="Grassa C.J."/>
            <person name="Murat F."/>
            <person name="Staton S.E."/>
            <person name="Cottret L."/>
            <person name="Lelandais-Briere C."/>
            <person name="Owens G.L."/>
            <person name="Carrere S."/>
            <person name="Mayjonade B."/>
            <person name="Legrand L."/>
            <person name="Gill N."/>
            <person name="Kane N.C."/>
            <person name="Bowers J.E."/>
            <person name="Hubner S."/>
            <person name="Bellec A."/>
            <person name="Berard A."/>
            <person name="Berges H."/>
            <person name="Blanchet N."/>
            <person name="Boniface M.C."/>
            <person name="Brunel D."/>
            <person name="Catrice O."/>
            <person name="Chaidir N."/>
            <person name="Claudel C."/>
            <person name="Donnadieu C."/>
            <person name="Faraut T."/>
            <person name="Fievet G."/>
            <person name="Helmstetter N."/>
            <person name="King M."/>
            <person name="Knapp S.J."/>
            <person name="Lai Z."/>
            <person name="Le Paslier M.C."/>
            <person name="Lippi Y."/>
            <person name="Lorenzon L."/>
            <person name="Mandel J.R."/>
            <person name="Marage G."/>
            <person name="Marchand G."/>
            <person name="Marquand E."/>
            <person name="Bret-Mestries E."/>
            <person name="Morien E."/>
            <person name="Nambeesan S."/>
            <person name="Nguyen T."/>
            <person name="Pegot-Espagnet P."/>
            <person name="Pouilly N."/>
            <person name="Raftis F."/>
            <person name="Sallet E."/>
            <person name="Schiex T."/>
            <person name="Thomas J."/>
            <person name="Vandecasteele C."/>
            <person name="Vares D."/>
            <person name="Vear F."/>
            <person name="Vautrin S."/>
            <person name="Crespi M."/>
            <person name="Mangin B."/>
            <person name="Burke J.M."/>
            <person name="Salse J."/>
            <person name="Munos S."/>
            <person name="Vincourt P."/>
            <person name="Rieseberg L.H."/>
            <person name="Langlade N.B."/>
        </authorList>
    </citation>
    <scope>NUCLEOTIDE SEQUENCE [LARGE SCALE GENOMIC DNA]</scope>
    <source>
        <strain evidence="2">cv. SF193</strain>
    </source>
</reference>
<sequence length="124" mass="13302">MFRSVCFGSRFSHEMVWILLSGDVHQVGCLGFHGSFGSGFVLGFGSNPVDSVNTRVNSGQQRVNIVRSQRLVNRNFGLRFGISGQPGSNSVRLSLTRSNSARLGSSRLNSVAFLRQGTVGIGGP</sequence>
<protein>
    <submittedName>
        <fullName evidence="1">Uncharacterized protein</fullName>
    </submittedName>
</protein>
<keyword evidence="2" id="KW-1185">Reference proteome</keyword>
<dbReference type="AlphaFoldDB" id="A0A251RSV1"/>
<gene>
    <name evidence="1" type="ORF">HannXRQ_Chr17g0561731</name>
</gene>
<evidence type="ECO:0000313" key="2">
    <source>
        <dbReference type="Proteomes" id="UP000215914"/>
    </source>
</evidence>